<feature type="region of interest" description="Disordered" evidence="3">
    <location>
        <begin position="1"/>
        <end position="42"/>
    </location>
</feature>
<reference evidence="6 7" key="1">
    <citation type="submission" date="2018-03" db="EMBL/GenBank/DDBJ databases">
        <title>Whole genome analyses suggest that Burkholderia sensu lato contains two further novel genera in the rhizoxinica-symbiotica group Mycetohabitans gen. nov., and Trinickia gen. nov.: implications for the evolution of diazotrophy and nodulation in the Burkholderiaceae.</title>
        <authorList>
            <person name="Estrada De Los Santos P."/>
            <person name="Palmer M."/>
            <person name="Chavez-Ramirez B."/>
            <person name="Steenkamp E.T."/>
            <person name="Hirsch A.M."/>
            <person name="Manyaka P."/>
            <person name="Maluk M."/>
            <person name="Lafos M."/>
            <person name="Crook M."/>
            <person name="Gross E."/>
            <person name="Simon M.F."/>
            <person name="Bueno Dos Reis Junior F."/>
            <person name="Poole P.S."/>
            <person name="Venter S.N."/>
            <person name="James E.K."/>
        </authorList>
    </citation>
    <scope>NUCLEOTIDE SEQUENCE [LARGE SCALE GENOMIC DNA]</scope>
    <source>
        <strain evidence="6 7">JPY-366</strain>
    </source>
</reference>
<feature type="domain" description="GGDEF" evidence="5">
    <location>
        <begin position="263"/>
        <end position="391"/>
    </location>
</feature>
<evidence type="ECO:0000313" key="6">
    <source>
        <dbReference type="EMBL" id="PTB21390.1"/>
    </source>
</evidence>
<dbReference type="Gene3D" id="3.30.70.270">
    <property type="match status" value="1"/>
</dbReference>
<evidence type="ECO:0000259" key="5">
    <source>
        <dbReference type="PROSITE" id="PS50887"/>
    </source>
</evidence>
<dbReference type="GO" id="GO:1902201">
    <property type="term" value="P:negative regulation of bacterial-type flagellum-dependent cell motility"/>
    <property type="evidence" value="ECO:0007669"/>
    <property type="project" value="TreeGrafter"/>
</dbReference>
<dbReference type="Proteomes" id="UP000240638">
    <property type="component" value="Unassembled WGS sequence"/>
</dbReference>
<feature type="compositionally biased region" description="Basic and acidic residues" evidence="3">
    <location>
        <begin position="1"/>
        <end position="26"/>
    </location>
</feature>
<feature type="transmembrane region" description="Helical" evidence="4">
    <location>
        <begin position="171"/>
        <end position="189"/>
    </location>
</feature>
<dbReference type="AlphaFoldDB" id="A0A2T3XXZ6"/>
<dbReference type="InterPro" id="IPR029787">
    <property type="entry name" value="Nucleotide_cyclase"/>
</dbReference>
<accession>A0A2T3XXZ6</accession>
<dbReference type="EC" id="2.7.7.65" evidence="1"/>
<feature type="transmembrane region" description="Helical" evidence="4">
    <location>
        <begin position="119"/>
        <end position="139"/>
    </location>
</feature>
<comment type="catalytic activity">
    <reaction evidence="2">
        <text>2 GTP = 3',3'-c-di-GMP + 2 diphosphate</text>
        <dbReference type="Rhea" id="RHEA:24898"/>
        <dbReference type="ChEBI" id="CHEBI:33019"/>
        <dbReference type="ChEBI" id="CHEBI:37565"/>
        <dbReference type="ChEBI" id="CHEBI:58805"/>
        <dbReference type="EC" id="2.7.7.65"/>
    </reaction>
</comment>
<dbReference type="PANTHER" id="PTHR45138">
    <property type="entry name" value="REGULATORY COMPONENTS OF SENSORY TRANSDUCTION SYSTEM"/>
    <property type="match status" value="1"/>
</dbReference>
<dbReference type="SUPFAM" id="SSF55073">
    <property type="entry name" value="Nucleotide cyclase"/>
    <property type="match status" value="1"/>
</dbReference>
<dbReference type="GO" id="GO:0052621">
    <property type="term" value="F:diguanylate cyclase activity"/>
    <property type="evidence" value="ECO:0007669"/>
    <property type="project" value="UniProtKB-EC"/>
</dbReference>
<organism evidence="6 7">
    <name type="scientific">Trinickia symbiotica</name>
    <dbReference type="NCBI Taxonomy" id="863227"/>
    <lineage>
        <taxon>Bacteria</taxon>
        <taxon>Pseudomonadati</taxon>
        <taxon>Pseudomonadota</taxon>
        <taxon>Betaproteobacteria</taxon>
        <taxon>Burkholderiales</taxon>
        <taxon>Burkholderiaceae</taxon>
        <taxon>Trinickia</taxon>
    </lineage>
</organism>
<gene>
    <name evidence="6" type="ORF">C9I57_06945</name>
</gene>
<keyword evidence="4" id="KW-0812">Transmembrane</keyword>
<dbReference type="InterPro" id="IPR000160">
    <property type="entry name" value="GGDEF_dom"/>
</dbReference>
<keyword evidence="4" id="KW-0472">Membrane</keyword>
<dbReference type="EMBL" id="PYUC01000003">
    <property type="protein sequence ID" value="PTB21390.1"/>
    <property type="molecule type" value="Genomic_DNA"/>
</dbReference>
<dbReference type="SMART" id="SM00267">
    <property type="entry name" value="GGDEF"/>
    <property type="match status" value="1"/>
</dbReference>
<sequence>MLSCASKERKMSSEDRSEEDRLDGGNRLRRKRRWPGRRAKTIDAPQENQSFEDYAAERLSSFLSAQLLTLLVGYAVLVTGDIWFRHGLGTEAAVVGALPALPMGAALVVAWAPRSGLRASVAALVFIAALEAGIVLHAMQWGEDPAIVLPAFVLVPLTFSPVLLRGWDFPAAAALAAAGPVSLLAFSAPPAPERFGVALSIVAAISASLVTNLFALRSQKKNFRLELQLRTFADIDELTQLPRRRRVFELGRRLIHRAERTGQPLSALYIDADYFKSVNDRFGHDAGDRALRLIARGIQDSLRPTDVCGRFGGEEFVALLPGSDQIDAARAAERLRKRIEEMRQFEVTLTISVGVAQHVRGEQIDRVIRRADAALLDAKGSGRNRVVIAPRPPEHGLAVTDAGPHPEVNPSAHGAAPGSATPESATHGDAPCSREPITD</sequence>
<keyword evidence="4" id="KW-1133">Transmembrane helix</keyword>
<dbReference type="NCBIfam" id="TIGR00254">
    <property type="entry name" value="GGDEF"/>
    <property type="match status" value="1"/>
</dbReference>
<evidence type="ECO:0000256" key="1">
    <source>
        <dbReference type="ARBA" id="ARBA00012528"/>
    </source>
</evidence>
<feature type="region of interest" description="Disordered" evidence="3">
    <location>
        <begin position="386"/>
        <end position="439"/>
    </location>
</feature>
<dbReference type="InterPro" id="IPR043128">
    <property type="entry name" value="Rev_trsase/Diguanyl_cyclase"/>
</dbReference>
<comment type="caution">
    <text evidence="6">The sequence shown here is derived from an EMBL/GenBank/DDBJ whole genome shotgun (WGS) entry which is preliminary data.</text>
</comment>
<evidence type="ECO:0000256" key="2">
    <source>
        <dbReference type="ARBA" id="ARBA00034247"/>
    </source>
</evidence>
<evidence type="ECO:0000256" key="3">
    <source>
        <dbReference type="SAM" id="MobiDB-lite"/>
    </source>
</evidence>
<name>A0A2T3XXZ6_9BURK</name>
<feature type="transmembrane region" description="Helical" evidence="4">
    <location>
        <begin position="145"/>
        <end position="164"/>
    </location>
</feature>
<dbReference type="PROSITE" id="PS50887">
    <property type="entry name" value="GGDEF"/>
    <property type="match status" value="1"/>
</dbReference>
<evidence type="ECO:0000313" key="7">
    <source>
        <dbReference type="Proteomes" id="UP000240638"/>
    </source>
</evidence>
<dbReference type="PANTHER" id="PTHR45138:SF9">
    <property type="entry name" value="DIGUANYLATE CYCLASE DGCM-RELATED"/>
    <property type="match status" value="1"/>
</dbReference>
<protein>
    <recommendedName>
        <fullName evidence="1">diguanylate cyclase</fullName>
        <ecNumber evidence="1">2.7.7.65</ecNumber>
    </recommendedName>
</protein>
<proteinExistence type="predicted"/>
<dbReference type="GO" id="GO:0043709">
    <property type="term" value="P:cell adhesion involved in single-species biofilm formation"/>
    <property type="evidence" value="ECO:0007669"/>
    <property type="project" value="TreeGrafter"/>
</dbReference>
<dbReference type="CDD" id="cd01949">
    <property type="entry name" value="GGDEF"/>
    <property type="match status" value="1"/>
</dbReference>
<feature type="transmembrane region" description="Helical" evidence="4">
    <location>
        <begin position="195"/>
        <end position="216"/>
    </location>
</feature>
<feature type="transmembrane region" description="Helical" evidence="4">
    <location>
        <begin position="92"/>
        <end position="112"/>
    </location>
</feature>
<dbReference type="Pfam" id="PF00990">
    <property type="entry name" value="GGDEF"/>
    <property type="match status" value="1"/>
</dbReference>
<evidence type="ECO:0000256" key="4">
    <source>
        <dbReference type="SAM" id="Phobius"/>
    </source>
</evidence>
<dbReference type="InterPro" id="IPR050469">
    <property type="entry name" value="Diguanylate_Cyclase"/>
</dbReference>
<feature type="transmembrane region" description="Helical" evidence="4">
    <location>
        <begin position="67"/>
        <end position="86"/>
    </location>
</feature>
<feature type="compositionally biased region" description="Basic residues" evidence="3">
    <location>
        <begin position="27"/>
        <end position="39"/>
    </location>
</feature>
<dbReference type="GO" id="GO:0005886">
    <property type="term" value="C:plasma membrane"/>
    <property type="evidence" value="ECO:0007669"/>
    <property type="project" value="TreeGrafter"/>
</dbReference>
<dbReference type="FunFam" id="3.30.70.270:FF:000001">
    <property type="entry name" value="Diguanylate cyclase domain protein"/>
    <property type="match status" value="1"/>
</dbReference>